<organism evidence="1 2">
    <name type="scientific">Blastococcus saxobsidens</name>
    <dbReference type="NCBI Taxonomy" id="138336"/>
    <lineage>
        <taxon>Bacteria</taxon>
        <taxon>Bacillati</taxon>
        <taxon>Actinomycetota</taxon>
        <taxon>Actinomycetes</taxon>
        <taxon>Geodermatophilales</taxon>
        <taxon>Geodermatophilaceae</taxon>
        <taxon>Blastococcus</taxon>
    </lineage>
</organism>
<dbReference type="AlphaFoldDB" id="A0A6L9W5X2"/>
<dbReference type="RefSeq" id="WP_163206158.1">
    <property type="nucleotide sequence ID" value="NZ_JAAGWG010000022.1"/>
</dbReference>
<dbReference type="Proteomes" id="UP000479241">
    <property type="component" value="Unassembled WGS sequence"/>
</dbReference>
<accession>A0A6L9W5X2</accession>
<comment type="caution">
    <text evidence="1">The sequence shown here is derived from an EMBL/GenBank/DDBJ whole genome shotgun (WGS) entry which is preliminary data.</text>
</comment>
<evidence type="ECO:0000313" key="1">
    <source>
        <dbReference type="EMBL" id="NEK86811.1"/>
    </source>
</evidence>
<name>A0A6L9W5X2_9ACTN</name>
<proteinExistence type="predicted"/>
<protein>
    <submittedName>
        <fullName evidence="1">Uncharacterized protein</fullName>
    </submittedName>
</protein>
<sequence length="92" mass="9295">MATYRVLVTYTVDVVDEDALLRAGAAAWEASAGGWAVRVDEDGGVTAATQDEAAAWVPGPEASIAFVVGAQPAPSVPGVRVTRSGVDVQPGA</sequence>
<evidence type="ECO:0000313" key="2">
    <source>
        <dbReference type="Proteomes" id="UP000479241"/>
    </source>
</evidence>
<gene>
    <name evidence="1" type="ORF">GCU60_13775</name>
</gene>
<reference evidence="1 2" key="1">
    <citation type="submission" date="2019-12" db="EMBL/GenBank/DDBJ databases">
        <title>the WGS of Blastococcus saxobsidens 67B17.</title>
        <authorList>
            <person name="Jiang Z."/>
        </authorList>
    </citation>
    <scope>NUCLEOTIDE SEQUENCE [LARGE SCALE GENOMIC DNA]</scope>
    <source>
        <strain evidence="1 2">67B17</strain>
    </source>
</reference>
<dbReference type="EMBL" id="JAAGWG010000022">
    <property type="protein sequence ID" value="NEK86811.1"/>
    <property type="molecule type" value="Genomic_DNA"/>
</dbReference>